<sequence length="219" mass="23486">MGSRRDGELVITGQEAQQELLEQQLSTSGLQPVDGGQMLCIINGAMAGLSGGALGYVFGFGGKLIRHRGSGRWKACRIEGWTSAKSFAMFGGVYAFASCITQRIRQKQDAINGGIAGCATGLALGWSGGPQAALQNMVMLGLFSYVVDSMQMQSAEASARQSSKVARRQAVRQQEDRPQDILDWLLAPALPWRASACQLCMVQSGKSRAAMLRAPQRRS</sequence>
<accession>A0ABP1FPM0</accession>
<organism evidence="6 7">
    <name type="scientific">Coccomyxa viridis</name>
    <dbReference type="NCBI Taxonomy" id="1274662"/>
    <lineage>
        <taxon>Eukaryota</taxon>
        <taxon>Viridiplantae</taxon>
        <taxon>Chlorophyta</taxon>
        <taxon>core chlorophytes</taxon>
        <taxon>Trebouxiophyceae</taxon>
        <taxon>Trebouxiophyceae incertae sedis</taxon>
        <taxon>Coccomyxaceae</taxon>
        <taxon>Coccomyxa</taxon>
    </lineage>
</organism>
<feature type="transmembrane region" description="Helical" evidence="5">
    <location>
        <begin position="36"/>
        <end position="58"/>
    </location>
</feature>
<gene>
    <name evidence="6" type="primary">g2667</name>
    <name evidence="6" type="ORF">VP750_LOCUS2283</name>
</gene>
<keyword evidence="2 5" id="KW-0812">Transmembrane</keyword>
<dbReference type="EMBL" id="CAXHTA020000004">
    <property type="protein sequence ID" value="CAL5220624.1"/>
    <property type="molecule type" value="Genomic_DNA"/>
</dbReference>
<evidence type="ECO:0000256" key="4">
    <source>
        <dbReference type="ARBA" id="ARBA00023136"/>
    </source>
</evidence>
<keyword evidence="3 5" id="KW-1133">Transmembrane helix</keyword>
<protein>
    <submittedName>
        <fullName evidence="6">G2667 protein</fullName>
    </submittedName>
</protein>
<proteinExistence type="predicted"/>
<dbReference type="PANTHER" id="PTHR14110:SF1">
    <property type="entry name" value="CHLOROPLASTIC IMPORT INNER MEMBRANE TRANSLOCASE SUBUNIT TIM22-2-RELATED"/>
    <property type="match status" value="1"/>
</dbReference>
<evidence type="ECO:0000313" key="6">
    <source>
        <dbReference type="EMBL" id="CAL5220624.1"/>
    </source>
</evidence>
<evidence type="ECO:0000256" key="3">
    <source>
        <dbReference type="ARBA" id="ARBA00022989"/>
    </source>
</evidence>
<name>A0ABP1FPM0_9CHLO</name>
<evidence type="ECO:0000256" key="5">
    <source>
        <dbReference type="SAM" id="Phobius"/>
    </source>
</evidence>
<keyword evidence="7" id="KW-1185">Reference proteome</keyword>
<reference evidence="6 7" key="1">
    <citation type="submission" date="2024-06" db="EMBL/GenBank/DDBJ databases">
        <authorList>
            <person name="Kraege A."/>
            <person name="Thomma B."/>
        </authorList>
    </citation>
    <scope>NUCLEOTIDE SEQUENCE [LARGE SCALE GENOMIC DNA]</scope>
</reference>
<comment type="caution">
    <text evidence="6">The sequence shown here is derived from an EMBL/GenBank/DDBJ whole genome shotgun (WGS) entry which is preliminary data.</text>
</comment>
<comment type="subcellular location">
    <subcellularLocation>
        <location evidence="1">Membrane</location>
        <topology evidence="1">Multi-pass membrane protein</topology>
    </subcellularLocation>
</comment>
<keyword evidence="4 5" id="KW-0472">Membrane</keyword>
<dbReference type="Pfam" id="PF02466">
    <property type="entry name" value="Tim17"/>
    <property type="match status" value="1"/>
</dbReference>
<dbReference type="PANTHER" id="PTHR14110">
    <property type="entry name" value="MITOCHONDRIAL IMPORT INNER MEMBRANE TRANSLOCASE SUBUNIT TIM22"/>
    <property type="match status" value="1"/>
</dbReference>
<evidence type="ECO:0000256" key="1">
    <source>
        <dbReference type="ARBA" id="ARBA00004141"/>
    </source>
</evidence>
<dbReference type="InterPro" id="IPR039175">
    <property type="entry name" value="TIM22"/>
</dbReference>
<evidence type="ECO:0000313" key="7">
    <source>
        <dbReference type="Proteomes" id="UP001497392"/>
    </source>
</evidence>
<dbReference type="Proteomes" id="UP001497392">
    <property type="component" value="Unassembled WGS sequence"/>
</dbReference>
<evidence type="ECO:0000256" key="2">
    <source>
        <dbReference type="ARBA" id="ARBA00022692"/>
    </source>
</evidence>